<keyword evidence="1" id="KW-1133">Transmembrane helix</keyword>
<feature type="transmembrane region" description="Helical" evidence="1">
    <location>
        <begin position="21"/>
        <end position="39"/>
    </location>
</feature>
<sequence length="40" mass="4235">MTAIDYGHRPASRFGARRTPIALVAFATALLLALPGLLLV</sequence>
<keyword evidence="1" id="KW-0472">Membrane</keyword>
<proteinExistence type="predicted"/>
<evidence type="ECO:0000256" key="1">
    <source>
        <dbReference type="SAM" id="Phobius"/>
    </source>
</evidence>
<dbReference type="Proteomes" id="UP000278222">
    <property type="component" value="Unassembled WGS sequence"/>
</dbReference>
<dbReference type="EMBL" id="RJKX01000016">
    <property type="protein sequence ID" value="ROP83910.1"/>
    <property type="molecule type" value="Genomic_DNA"/>
</dbReference>
<keyword evidence="1" id="KW-0812">Transmembrane</keyword>
<evidence type="ECO:0000313" key="2">
    <source>
        <dbReference type="EMBL" id="ROP83910.1"/>
    </source>
</evidence>
<evidence type="ECO:0000313" key="3">
    <source>
        <dbReference type="Proteomes" id="UP000278222"/>
    </source>
</evidence>
<organism evidence="2 3">
    <name type="scientific">Stella humosa</name>
    <dbReference type="NCBI Taxonomy" id="94"/>
    <lineage>
        <taxon>Bacteria</taxon>
        <taxon>Pseudomonadati</taxon>
        <taxon>Pseudomonadota</taxon>
        <taxon>Alphaproteobacteria</taxon>
        <taxon>Rhodospirillales</taxon>
        <taxon>Stellaceae</taxon>
        <taxon>Stella</taxon>
    </lineage>
</organism>
<dbReference type="RefSeq" id="WP_276330469.1">
    <property type="nucleotide sequence ID" value="NZ_AP019700.1"/>
</dbReference>
<name>A0A3N1KZ32_9PROT</name>
<comment type="caution">
    <text evidence="2">The sequence shown here is derived from an EMBL/GenBank/DDBJ whole genome shotgun (WGS) entry which is preliminary data.</text>
</comment>
<gene>
    <name evidence="2" type="ORF">EDC65_4559</name>
</gene>
<protein>
    <submittedName>
        <fullName evidence="2">Uncharacterized protein</fullName>
    </submittedName>
</protein>
<dbReference type="AlphaFoldDB" id="A0A3N1KZ32"/>
<keyword evidence="3" id="KW-1185">Reference proteome</keyword>
<accession>A0A3N1KZ32</accession>
<reference evidence="2 3" key="1">
    <citation type="submission" date="2018-11" db="EMBL/GenBank/DDBJ databases">
        <title>Genomic Encyclopedia of Type Strains, Phase IV (KMG-IV): sequencing the most valuable type-strain genomes for metagenomic binning, comparative biology and taxonomic classification.</title>
        <authorList>
            <person name="Goeker M."/>
        </authorList>
    </citation>
    <scope>NUCLEOTIDE SEQUENCE [LARGE SCALE GENOMIC DNA]</scope>
    <source>
        <strain evidence="2 3">DSM 5900</strain>
    </source>
</reference>